<evidence type="ECO:0000313" key="2">
    <source>
        <dbReference type="Proteomes" id="UP000030652"/>
    </source>
</evidence>
<dbReference type="Proteomes" id="UP000030652">
    <property type="component" value="Unassembled WGS sequence"/>
</dbReference>
<proteinExistence type="predicted"/>
<sequence length="171" mass="20183">MAFIEINNDKVSIDDSDWEEKHLIDAFMTLIKNNGFDEENVSCGVTPCPDFGYFTLASRFWRASLSIYFSGTTQCFWESGAGYPEPWLFNARHSIELHLKGFVLYVFWFEELQANLLSTSMKLKFQKLKKQFAEPHSIYKRYNDYQKRIENLLKSWNTEKLSDPPKLDKYC</sequence>
<reference evidence="1 2" key="1">
    <citation type="submission" date="2014-10" db="EMBL/GenBank/DDBJ databases">
        <title>Draft genome of anammox bacterium scalindua brodae, obtained using differential coverage binning of sequence data from two enrichment reactors.</title>
        <authorList>
            <person name="Speth D.R."/>
            <person name="Russ L."/>
            <person name="Kartal B."/>
            <person name="Op den Camp H.J."/>
            <person name="Dutilh B.E."/>
            <person name="Jetten M.S."/>
        </authorList>
    </citation>
    <scope>NUCLEOTIDE SEQUENCE [LARGE SCALE GENOMIC DNA]</scope>
    <source>
        <strain evidence="1">RU1</strain>
    </source>
</reference>
<dbReference type="AlphaFoldDB" id="A0A0B0ENC4"/>
<gene>
    <name evidence="1" type="ORF">SCABRO_01620</name>
</gene>
<comment type="caution">
    <text evidence="1">The sequence shown here is derived from an EMBL/GenBank/DDBJ whole genome shotgun (WGS) entry which is preliminary data.</text>
</comment>
<accession>A0A0B0ENC4</accession>
<evidence type="ECO:0000313" key="1">
    <source>
        <dbReference type="EMBL" id="KHE92623.1"/>
    </source>
</evidence>
<protein>
    <submittedName>
        <fullName evidence="1">Uncharacterized protein</fullName>
    </submittedName>
</protein>
<organism evidence="1 2">
    <name type="scientific">Candidatus Scalindua brodae</name>
    <dbReference type="NCBI Taxonomy" id="237368"/>
    <lineage>
        <taxon>Bacteria</taxon>
        <taxon>Pseudomonadati</taxon>
        <taxon>Planctomycetota</taxon>
        <taxon>Candidatus Brocadiia</taxon>
        <taxon>Candidatus Brocadiales</taxon>
        <taxon>Candidatus Scalinduaceae</taxon>
        <taxon>Candidatus Scalindua</taxon>
    </lineage>
</organism>
<dbReference type="EMBL" id="JRYO01000111">
    <property type="protein sequence ID" value="KHE92623.1"/>
    <property type="molecule type" value="Genomic_DNA"/>
</dbReference>
<name>A0A0B0ENC4_9BACT</name>